<dbReference type="Proteomes" id="UP000466578">
    <property type="component" value="Chromosome"/>
</dbReference>
<organism evidence="2 3">
    <name type="scientific">Mycobacterium paraintracellulare</name>
    <dbReference type="NCBI Taxonomy" id="1138383"/>
    <lineage>
        <taxon>Bacteria</taxon>
        <taxon>Bacillati</taxon>
        <taxon>Actinomycetota</taxon>
        <taxon>Actinomycetes</taxon>
        <taxon>Mycobacteriales</taxon>
        <taxon>Mycobacteriaceae</taxon>
        <taxon>Mycobacterium</taxon>
        <taxon>Mycobacterium avium complex (MAC)</taxon>
    </lineage>
</organism>
<protein>
    <recommendedName>
        <fullName evidence="1">DUF4145 domain-containing protein</fullName>
    </recommendedName>
</protein>
<reference evidence="2 3" key="1">
    <citation type="journal article" date="2019" name="Emerg. Microbes Infect.">
        <title>Comprehensive subspecies identification of 175 nontuberculous mycobacteria species based on 7547 genomic profiles.</title>
        <authorList>
            <person name="Matsumoto Y."/>
            <person name="Kinjo T."/>
            <person name="Motooka D."/>
            <person name="Nabeya D."/>
            <person name="Jung N."/>
            <person name="Uechi K."/>
            <person name="Horii T."/>
            <person name="Iida T."/>
            <person name="Fujita J."/>
            <person name="Nakamura S."/>
        </authorList>
    </citation>
    <scope>NUCLEOTIDE SEQUENCE [LARGE SCALE GENOMIC DNA]</scope>
    <source>
        <strain evidence="2 3">JCM 30622</strain>
    </source>
</reference>
<gene>
    <name evidence="2" type="ORF">MPRI_38120</name>
</gene>
<keyword evidence="3" id="KW-1185">Reference proteome</keyword>
<evidence type="ECO:0000313" key="2">
    <source>
        <dbReference type="EMBL" id="BBY71625.1"/>
    </source>
</evidence>
<dbReference type="EMBL" id="AP022597">
    <property type="protein sequence ID" value="BBY71625.1"/>
    <property type="molecule type" value="Genomic_DNA"/>
</dbReference>
<dbReference type="Pfam" id="PF13643">
    <property type="entry name" value="DUF4145"/>
    <property type="match status" value="1"/>
</dbReference>
<evidence type="ECO:0000259" key="1">
    <source>
        <dbReference type="Pfam" id="PF13643"/>
    </source>
</evidence>
<feature type="domain" description="DUF4145" evidence="1">
    <location>
        <begin position="101"/>
        <end position="194"/>
    </location>
</feature>
<sequence>MVMDILENISTVRGHHLYAATDTQAWSAATCPNCHNPNMLTVAIREREVYYSHGYALNAWLLCVSCGTGAVADEYGRISPSIKEFPTPDGTPSAEKKVWEEVRDCLAVGAYNASAMLCRKLLLHLVFTHERSQDPGATARNINFAQAVQYLVDRGVITAAYGPLATEIRNIGNRANHELPDITRDEARKIALFTHHMFVSVYEMPKKASISTAFVGAAAEPYEGDLEPEATPAEAGGE</sequence>
<name>A0ABM7KC55_9MYCO</name>
<accession>A0ABM7KC55</accession>
<proteinExistence type="predicted"/>
<evidence type="ECO:0000313" key="3">
    <source>
        <dbReference type="Proteomes" id="UP000466578"/>
    </source>
</evidence>
<dbReference type="InterPro" id="IPR025285">
    <property type="entry name" value="DUF4145"/>
</dbReference>